<reference evidence="2" key="1">
    <citation type="journal article" date="2014" name="Int. J. Syst. Evol. Microbiol.">
        <title>Complete genome sequence of Corynebacterium casei LMG S-19264T (=DSM 44701T), isolated from a smear-ripened cheese.</title>
        <authorList>
            <consortium name="US DOE Joint Genome Institute (JGI-PGF)"/>
            <person name="Walter F."/>
            <person name="Albersmeier A."/>
            <person name="Kalinowski J."/>
            <person name="Ruckert C."/>
        </authorList>
    </citation>
    <scope>NUCLEOTIDE SEQUENCE</scope>
    <source>
        <strain evidence="2">CGMCC 1.16012</strain>
    </source>
</reference>
<dbReference type="Proteomes" id="UP000606730">
    <property type="component" value="Unassembled WGS sequence"/>
</dbReference>
<evidence type="ECO:0008006" key="4">
    <source>
        <dbReference type="Google" id="ProtNLM"/>
    </source>
</evidence>
<evidence type="ECO:0000313" key="3">
    <source>
        <dbReference type="Proteomes" id="UP000606730"/>
    </source>
</evidence>
<dbReference type="EMBL" id="BMKN01000001">
    <property type="protein sequence ID" value="GGE47473.1"/>
    <property type="molecule type" value="Genomic_DNA"/>
</dbReference>
<name>A0A917AFH2_9RHOB</name>
<dbReference type="OrthoDB" id="7659053at2"/>
<feature type="chain" id="PRO_5037893182" description="Secreted protein" evidence="1">
    <location>
        <begin position="24"/>
        <end position="102"/>
    </location>
</feature>
<feature type="signal peptide" evidence="1">
    <location>
        <begin position="1"/>
        <end position="23"/>
    </location>
</feature>
<comment type="caution">
    <text evidence="2">The sequence shown here is derived from an EMBL/GenBank/DDBJ whole genome shotgun (WGS) entry which is preliminary data.</text>
</comment>
<dbReference type="AlphaFoldDB" id="A0A917AFH2"/>
<keyword evidence="3" id="KW-1185">Reference proteome</keyword>
<reference evidence="2" key="2">
    <citation type="submission" date="2020-09" db="EMBL/GenBank/DDBJ databases">
        <authorList>
            <person name="Sun Q."/>
            <person name="Zhou Y."/>
        </authorList>
    </citation>
    <scope>NUCLEOTIDE SEQUENCE</scope>
    <source>
        <strain evidence="2">CGMCC 1.16012</strain>
    </source>
</reference>
<accession>A0A917AFH2</accession>
<protein>
    <recommendedName>
        <fullName evidence="4">Secreted protein</fullName>
    </recommendedName>
</protein>
<evidence type="ECO:0000256" key="1">
    <source>
        <dbReference type="SAM" id="SignalP"/>
    </source>
</evidence>
<sequence length="102" mass="11161">MKFPTRFALVLTVAASAPVASFAGPIEQACLRSDRPSANRAVCGCVQDAANLTLTKGDQQLAASFFKNPQRAQDIRQSDRSSHESFWQRYKEFGEAAESFCG</sequence>
<organism evidence="2 3">
    <name type="scientific">Actibacterium pelagium</name>
    <dbReference type="NCBI Taxonomy" id="2029103"/>
    <lineage>
        <taxon>Bacteria</taxon>
        <taxon>Pseudomonadati</taxon>
        <taxon>Pseudomonadota</taxon>
        <taxon>Alphaproteobacteria</taxon>
        <taxon>Rhodobacterales</taxon>
        <taxon>Roseobacteraceae</taxon>
        <taxon>Actibacterium</taxon>
    </lineage>
</organism>
<keyword evidence="1" id="KW-0732">Signal</keyword>
<evidence type="ECO:0000313" key="2">
    <source>
        <dbReference type="EMBL" id="GGE47473.1"/>
    </source>
</evidence>
<proteinExistence type="predicted"/>
<gene>
    <name evidence="2" type="ORF">GCM10011517_14090</name>
</gene>
<dbReference type="RefSeq" id="WP_095595783.1">
    <property type="nucleotide sequence ID" value="NZ_BMKN01000001.1"/>
</dbReference>